<dbReference type="KEGG" id="lagg:B0E33_13755"/>
<keyword evidence="1" id="KW-0472">Membrane</keyword>
<feature type="transmembrane region" description="Helical" evidence="1">
    <location>
        <begin position="33"/>
        <end position="60"/>
    </location>
</feature>
<keyword evidence="1" id="KW-0812">Transmembrane</keyword>
<evidence type="ECO:0000313" key="2">
    <source>
        <dbReference type="EMBL" id="CTQ46170.1"/>
    </source>
</evidence>
<dbReference type="RefSeq" id="WP_023002746.1">
    <property type="nucleotide sequence ID" value="NZ_CP045617.1"/>
</dbReference>
<reference evidence="3" key="1">
    <citation type="submission" date="2015-07" db="EMBL/GenBank/DDBJ databases">
        <authorList>
            <person name="Rodrigo-Torres Lidia"/>
            <person name="Arahal R.David."/>
        </authorList>
    </citation>
    <scope>NUCLEOTIDE SEQUENCE [LARGE SCALE GENOMIC DNA]</scope>
    <source>
        <strain evidence="3">CECT 4801</strain>
    </source>
</reference>
<evidence type="ECO:0008006" key="4">
    <source>
        <dbReference type="Google" id="ProtNLM"/>
    </source>
</evidence>
<feature type="transmembrane region" description="Helical" evidence="1">
    <location>
        <begin position="212"/>
        <end position="241"/>
    </location>
</feature>
<feature type="transmembrane region" description="Helical" evidence="1">
    <location>
        <begin position="144"/>
        <end position="167"/>
    </location>
</feature>
<accession>A0A0M6YBH8</accession>
<proteinExistence type="predicted"/>
<gene>
    <name evidence="2" type="ORF">LAL4801_04627</name>
</gene>
<evidence type="ECO:0000256" key="1">
    <source>
        <dbReference type="SAM" id="Phobius"/>
    </source>
</evidence>
<dbReference type="Proteomes" id="UP000048926">
    <property type="component" value="Unassembled WGS sequence"/>
</dbReference>
<protein>
    <recommendedName>
        <fullName evidence="4">Glycerophosphoryl diester phosphodiesterase membrane domain-containing protein</fullName>
    </recommendedName>
</protein>
<dbReference type="AlphaFoldDB" id="A0A0M6YBH8"/>
<evidence type="ECO:0000313" key="3">
    <source>
        <dbReference type="Proteomes" id="UP000048926"/>
    </source>
</evidence>
<feature type="transmembrane region" description="Helical" evidence="1">
    <location>
        <begin position="72"/>
        <end position="93"/>
    </location>
</feature>
<dbReference type="OrthoDB" id="7472950at2"/>
<sequence length="260" mass="26954">MTDTTLSQPTASLGVGSIIGESFSILLKHFIQVVIVGFVPNLIGFLISGLLVGFGAALGIQPQEFTGPGSAVANVLSILVSMVVYSITTALLVQLAYDAKLSRPVQLGRYFGPALSAVVPLAILSIVVSILVGIGLVLLVVPGLWVYAVFAVMAPAVVIERAGFGGLGRSKYLTKEYRWPILGALVLAIICATIINIVALFVVGLVASAGSIGMVIGIILFAAISTVGAGFLSILVALIYARLREIKEGVSVDQIASVFD</sequence>
<organism evidence="2 3">
    <name type="scientific">Roseibium aggregatum</name>
    <dbReference type="NCBI Taxonomy" id="187304"/>
    <lineage>
        <taxon>Bacteria</taxon>
        <taxon>Pseudomonadati</taxon>
        <taxon>Pseudomonadota</taxon>
        <taxon>Alphaproteobacteria</taxon>
        <taxon>Hyphomicrobiales</taxon>
        <taxon>Stappiaceae</taxon>
        <taxon>Roseibium</taxon>
    </lineage>
</organism>
<keyword evidence="3" id="KW-1185">Reference proteome</keyword>
<feature type="transmembrane region" description="Helical" evidence="1">
    <location>
        <begin position="179"/>
        <end position="206"/>
    </location>
</feature>
<dbReference type="EMBL" id="CXST01000003">
    <property type="protein sequence ID" value="CTQ46170.1"/>
    <property type="molecule type" value="Genomic_DNA"/>
</dbReference>
<keyword evidence="1" id="KW-1133">Transmembrane helix</keyword>
<feature type="transmembrane region" description="Helical" evidence="1">
    <location>
        <begin position="114"/>
        <end position="138"/>
    </location>
</feature>
<name>A0A0M6YBH8_9HYPH</name>
<dbReference type="STRING" id="187304.B0E33_13755"/>